<proteinExistence type="predicted"/>
<sequence>MVAGRLVKFICRWDADVSRLKSMRDWKGRRPQEVYLYSRGWSRRNLPGGDERLEHFTTIWEVLRIEIDAVFTPSIPKAHLRMKGNPSGKISKSGKAMASCLTPLHSSALKGQLVTVKMLMALKADPEANDPEQTACVQWLLGYMMAEEAGPQKVAKLLEHEDRAKLQVLMQALHKARQRLDEDLYAGLGSFPYQAHAAGDAEISGLNGADGKAEFGGDLRMWPKEAIEGWKPGLLQTLDIVGLLSITGFVDAKGLCRLEASTASMQQAFFTSSVNPERAPWRLAAIQRGLCILERKSFSSREVHQRLKRFYGKLHLVTSPANWQWPIYGLDGVDRLERITESFMHGLGQCHGLQVHLLEFAFQPKDVQNALQNANEWSPPPPPAKSNQYQGSFQQLLGVHQLHLEASVQPLMTRHGGVECALFLELRLGQSLTESAWVHVLVWCGLEAFPGDCRGCAEPEEPMSAMQLRLPKGCVCSSLQRVARGSLLQQALTSHGTVRTLLAFEPCKSAAT</sequence>
<comment type="caution">
    <text evidence="2">The sequence shown here is derived from an EMBL/GenBank/DDBJ whole genome shotgun (WGS) entry which is preliminary data.</text>
</comment>
<evidence type="ECO:0000313" key="3">
    <source>
        <dbReference type="Proteomes" id="UP001642484"/>
    </source>
</evidence>
<keyword evidence="1" id="KW-0040">ANK repeat</keyword>
<organism evidence="2 3">
    <name type="scientific">Durusdinium trenchii</name>
    <dbReference type="NCBI Taxonomy" id="1381693"/>
    <lineage>
        <taxon>Eukaryota</taxon>
        <taxon>Sar</taxon>
        <taxon>Alveolata</taxon>
        <taxon>Dinophyceae</taxon>
        <taxon>Suessiales</taxon>
        <taxon>Symbiodiniaceae</taxon>
        <taxon>Durusdinium</taxon>
    </lineage>
</organism>
<keyword evidence="3" id="KW-1185">Reference proteome</keyword>
<dbReference type="Proteomes" id="UP001642484">
    <property type="component" value="Unassembled WGS sequence"/>
</dbReference>
<feature type="repeat" description="ANK" evidence="1">
    <location>
        <begin position="99"/>
        <end position="131"/>
    </location>
</feature>
<dbReference type="InterPro" id="IPR002110">
    <property type="entry name" value="Ankyrin_rpt"/>
</dbReference>
<accession>A0ABP0RI23</accession>
<evidence type="ECO:0000256" key="1">
    <source>
        <dbReference type="PROSITE-ProRule" id="PRU00023"/>
    </source>
</evidence>
<dbReference type="EMBL" id="CAXAMN010026029">
    <property type="protein sequence ID" value="CAK9100231.1"/>
    <property type="molecule type" value="Genomic_DNA"/>
</dbReference>
<evidence type="ECO:0000313" key="2">
    <source>
        <dbReference type="EMBL" id="CAK9100231.1"/>
    </source>
</evidence>
<gene>
    <name evidence="2" type="ORF">CCMP2556_LOCUS47389</name>
</gene>
<reference evidence="2 3" key="1">
    <citation type="submission" date="2024-02" db="EMBL/GenBank/DDBJ databases">
        <authorList>
            <person name="Chen Y."/>
            <person name="Shah S."/>
            <person name="Dougan E. K."/>
            <person name="Thang M."/>
            <person name="Chan C."/>
        </authorList>
    </citation>
    <scope>NUCLEOTIDE SEQUENCE [LARGE SCALE GENOMIC DNA]</scope>
</reference>
<dbReference type="PROSITE" id="PS50088">
    <property type="entry name" value="ANK_REPEAT"/>
    <property type="match status" value="1"/>
</dbReference>
<name>A0ABP0RI23_9DINO</name>
<protein>
    <submittedName>
        <fullName evidence="2">Uncharacterized protein</fullName>
    </submittedName>
</protein>